<keyword evidence="1" id="KW-1133">Transmembrane helix</keyword>
<dbReference type="InterPro" id="IPR025322">
    <property type="entry name" value="PADRE_dom"/>
</dbReference>
<evidence type="ECO:0000313" key="2">
    <source>
        <dbReference type="EMBL" id="KAK5820035.1"/>
    </source>
</evidence>
<reference evidence="2 3" key="1">
    <citation type="submission" date="2023-03" db="EMBL/GenBank/DDBJ databases">
        <title>WGS of Gossypium arboreum.</title>
        <authorList>
            <person name="Yu D."/>
        </authorList>
    </citation>
    <scope>NUCLEOTIDE SEQUENCE [LARGE SCALE GENOMIC DNA]</scope>
    <source>
        <tissue evidence="2">Leaf</tissue>
    </source>
</reference>
<sequence length="616" mass="69619">MSASISLICCNFSYVPQNSSKFKTLIRARNLSQQSPLLSKRSSNSSVFLKLNNRIALVSPFQQKGVLQICQSSLNTQNSEEEAGQDKGLSVDNGKEGRDWTTSILLFVLWGALMYYVFNLSPNQTPSRDMYFLKKLLNLKGDDGFRMNEVLVSQWYIMGLWPLVYSMLLLPTGRSSKNNIPAWPFLVLSFFGGVYALLPYFVLWSPPPPPVDENELEKWPLNFLESKLTAGMVLAAGIGLIIYAGLANADIWREFYQYFRESKFIHIMSLDFTLLSAFAPFWVYNDMTARKWYDKGFWLLSLSLVPILGPALYLVLRPSLSDLPVTAAGMLNKFLNVRKLAPFYSHGRPKPVAQLQQEPRENQGTSALKIVHPGGVVECYYMAIPAVNIMKNYPSFVLARPEVFRRPWDSLVRSHEILTPGQKFYVVPRHTVRKLRRRIRKPSGEVSVSQSSIDVSKYGSSSKQFEVSDSSGISGSFTCKSRNKNGTKKHVRFAGVDVIKTSKDEGIAITENSKKKSNVEFQQQGGKGKSRNVVLWQPRLPAISERQGPEQRLKNGRKARQQYLSIQNSSFTALRKNPENRNGHVQEEAPATPMTVVRSAIKDQEEETWIGTNKTL</sequence>
<dbReference type="EMBL" id="JARKNE010000007">
    <property type="protein sequence ID" value="KAK5820035.1"/>
    <property type="molecule type" value="Genomic_DNA"/>
</dbReference>
<feature type="transmembrane region" description="Helical" evidence="1">
    <location>
        <begin position="153"/>
        <end position="170"/>
    </location>
</feature>
<keyword evidence="3" id="KW-1185">Reference proteome</keyword>
<dbReference type="PANTHER" id="PTHR36009:SF3">
    <property type="entry name" value="TRANSMEMBRANE PROTEIN"/>
    <property type="match status" value="1"/>
</dbReference>
<evidence type="ECO:0000256" key="1">
    <source>
        <dbReference type="SAM" id="Phobius"/>
    </source>
</evidence>
<feature type="transmembrane region" description="Helical" evidence="1">
    <location>
        <begin position="228"/>
        <end position="252"/>
    </location>
</feature>
<proteinExistence type="predicted"/>
<keyword evidence="1" id="KW-0812">Transmembrane</keyword>
<protein>
    <submittedName>
        <fullName evidence="2">Uncharacterized protein</fullName>
    </submittedName>
</protein>
<evidence type="ECO:0000313" key="3">
    <source>
        <dbReference type="Proteomes" id="UP001358586"/>
    </source>
</evidence>
<dbReference type="Proteomes" id="UP001358586">
    <property type="component" value="Chromosome 7"/>
</dbReference>
<feature type="transmembrane region" description="Helical" evidence="1">
    <location>
        <begin position="182"/>
        <end position="202"/>
    </location>
</feature>
<accession>A0ABR0PFI4</accession>
<dbReference type="Pfam" id="PF14009">
    <property type="entry name" value="PADRE"/>
    <property type="match status" value="1"/>
</dbReference>
<gene>
    <name evidence="2" type="ORF">PVK06_025079</name>
</gene>
<feature type="transmembrane region" description="Helical" evidence="1">
    <location>
        <begin position="296"/>
        <end position="316"/>
    </location>
</feature>
<dbReference type="PANTHER" id="PTHR36009">
    <property type="match status" value="1"/>
</dbReference>
<comment type="caution">
    <text evidence="2">The sequence shown here is derived from an EMBL/GenBank/DDBJ whole genome shotgun (WGS) entry which is preliminary data.</text>
</comment>
<keyword evidence="1" id="KW-0472">Membrane</keyword>
<feature type="transmembrane region" description="Helical" evidence="1">
    <location>
        <begin position="100"/>
        <end position="118"/>
    </location>
</feature>
<organism evidence="2 3">
    <name type="scientific">Gossypium arboreum</name>
    <name type="common">Tree cotton</name>
    <name type="synonym">Gossypium nanking</name>
    <dbReference type="NCBI Taxonomy" id="29729"/>
    <lineage>
        <taxon>Eukaryota</taxon>
        <taxon>Viridiplantae</taxon>
        <taxon>Streptophyta</taxon>
        <taxon>Embryophyta</taxon>
        <taxon>Tracheophyta</taxon>
        <taxon>Spermatophyta</taxon>
        <taxon>Magnoliopsida</taxon>
        <taxon>eudicotyledons</taxon>
        <taxon>Gunneridae</taxon>
        <taxon>Pentapetalae</taxon>
        <taxon>rosids</taxon>
        <taxon>malvids</taxon>
        <taxon>Malvales</taxon>
        <taxon>Malvaceae</taxon>
        <taxon>Malvoideae</taxon>
        <taxon>Gossypium</taxon>
    </lineage>
</organism>
<name>A0ABR0PFI4_GOSAR</name>